<comment type="caution">
    <text evidence="3">The sequence shown here is derived from an EMBL/GenBank/DDBJ whole genome shotgun (WGS) entry which is preliminary data.</text>
</comment>
<dbReference type="GO" id="GO:0016757">
    <property type="term" value="F:glycosyltransferase activity"/>
    <property type="evidence" value="ECO:0007669"/>
    <property type="project" value="InterPro"/>
</dbReference>
<protein>
    <submittedName>
        <fullName evidence="3">Glycosyltransferase involved in cell wall biosynthesis</fullName>
    </submittedName>
</protein>
<dbReference type="Gene3D" id="3.40.50.2000">
    <property type="entry name" value="Glycogen Phosphorylase B"/>
    <property type="match status" value="2"/>
</dbReference>
<dbReference type="Pfam" id="PF00534">
    <property type="entry name" value="Glycos_transf_1"/>
    <property type="match status" value="1"/>
</dbReference>
<dbReference type="InterPro" id="IPR001296">
    <property type="entry name" value="Glyco_trans_1"/>
</dbReference>
<dbReference type="InterPro" id="IPR050194">
    <property type="entry name" value="Glycosyltransferase_grp1"/>
</dbReference>
<dbReference type="EMBL" id="QLMC01000008">
    <property type="protein sequence ID" value="RAJ92135.1"/>
    <property type="molecule type" value="Genomic_DNA"/>
</dbReference>
<keyword evidence="3" id="KW-0808">Transferase</keyword>
<feature type="domain" description="Glycosyl transferase family 1" evidence="1">
    <location>
        <begin position="197"/>
        <end position="347"/>
    </location>
</feature>
<dbReference type="PANTHER" id="PTHR45947:SF3">
    <property type="entry name" value="SULFOQUINOVOSYL TRANSFERASE SQD2"/>
    <property type="match status" value="1"/>
</dbReference>
<keyword evidence="4" id="KW-1185">Reference proteome</keyword>
<evidence type="ECO:0000259" key="2">
    <source>
        <dbReference type="Pfam" id="PF13579"/>
    </source>
</evidence>
<organism evidence="3 4">
    <name type="scientific">Larkinella arboricola</name>
    <dbReference type="NCBI Taxonomy" id="643671"/>
    <lineage>
        <taxon>Bacteria</taxon>
        <taxon>Pseudomonadati</taxon>
        <taxon>Bacteroidota</taxon>
        <taxon>Cytophagia</taxon>
        <taxon>Cytophagales</taxon>
        <taxon>Spirosomataceae</taxon>
        <taxon>Larkinella</taxon>
    </lineage>
</organism>
<evidence type="ECO:0000313" key="4">
    <source>
        <dbReference type="Proteomes" id="UP000248790"/>
    </source>
</evidence>
<gene>
    <name evidence="3" type="ORF">LX87_05099</name>
</gene>
<dbReference type="Pfam" id="PF13579">
    <property type="entry name" value="Glyco_trans_4_4"/>
    <property type="match status" value="1"/>
</dbReference>
<reference evidence="3 4" key="1">
    <citation type="submission" date="2018-06" db="EMBL/GenBank/DDBJ databases">
        <title>Genomic Encyclopedia of Archaeal and Bacterial Type Strains, Phase II (KMG-II): from individual species to whole genera.</title>
        <authorList>
            <person name="Goeker M."/>
        </authorList>
    </citation>
    <scope>NUCLEOTIDE SEQUENCE [LARGE SCALE GENOMIC DNA]</scope>
    <source>
        <strain evidence="3 4">DSM 21851</strain>
    </source>
</reference>
<evidence type="ECO:0000259" key="1">
    <source>
        <dbReference type="Pfam" id="PF00534"/>
    </source>
</evidence>
<name>A0A327WLG9_LARAB</name>
<sequence length="386" mass="43006">MKILIVHNILWAHYKATVFSELHRLASGYNCEVHVLQIAQSEQSRALLGKPDHLPDQYSYELLFDTYIEQVGTSAKIRALVARMRAYRPDVLLLTGYYDPAQVALMVLARLRGIKVIIQTESTPVDQARTGFKEWIKSRVIALANGFFCFGTPQANYLIQLGVRPDQILVAQNAVVDNAKLRQVYEQARPTRTARQTQLGLKRSNFIYVGRLAPEKNLTVLIDAFQQARQKARNPAEWGLLLLGDGPEKGSIQAQIDRLGAQDLVKILPNQPWYRVPETLALADVLVLPSLSEPWGLVVNEAMACGMPVVVSDRCGCAPDLVKNGQNGYVFDPLRPEELTHCLLHFIDGHANWQAMGQVSSEIIATLSPDTVAREMLAGFVKVGRT</sequence>
<feature type="domain" description="Glycosyltransferase subfamily 4-like N-terminal" evidence="2">
    <location>
        <begin position="75"/>
        <end position="173"/>
    </location>
</feature>
<dbReference type="AlphaFoldDB" id="A0A327WLG9"/>
<dbReference type="OrthoDB" id="9790710at2"/>
<dbReference type="Proteomes" id="UP000248790">
    <property type="component" value="Unassembled WGS sequence"/>
</dbReference>
<evidence type="ECO:0000313" key="3">
    <source>
        <dbReference type="EMBL" id="RAJ92135.1"/>
    </source>
</evidence>
<dbReference type="RefSeq" id="WP_111631116.1">
    <property type="nucleotide sequence ID" value="NZ_QLMC01000008.1"/>
</dbReference>
<dbReference type="CDD" id="cd03801">
    <property type="entry name" value="GT4_PimA-like"/>
    <property type="match status" value="1"/>
</dbReference>
<proteinExistence type="predicted"/>
<accession>A0A327WLG9</accession>
<dbReference type="InterPro" id="IPR028098">
    <property type="entry name" value="Glyco_trans_4-like_N"/>
</dbReference>
<dbReference type="PANTHER" id="PTHR45947">
    <property type="entry name" value="SULFOQUINOVOSYL TRANSFERASE SQD2"/>
    <property type="match status" value="1"/>
</dbReference>
<dbReference type="SUPFAM" id="SSF53756">
    <property type="entry name" value="UDP-Glycosyltransferase/glycogen phosphorylase"/>
    <property type="match status" value="1"/>
</dbReference>